<evidence type="ECO:0008006" key="10">
    <source>
        <dbReference type="Google" id="ProtNLM"/>
    </source>
</evidence>
<comment type="similarity">
    <text evidence="1">Belongs to the PheA/TfdB FAD monooxygenase family.</text>
</comment>
<dbReference type="STRING" id="1196081.A0A364KPC5"/>
<dbReference type="InterPro" id="IPR012941">
    <property type="entry name" value="Phe_hydrox_C_dim_dom"/>
</dbReference>
<keyword evidence="2" id="KW-0285">Flavoprotein</keyword>
<dbReference type="EMBL" id="MIKG01000002">
    <property type="protein sequence ID" value="RAO65412.1"/>
    <property type="molecule type" value="Genomic_DNA"/>
</dbReference>
<evidence type="ECO:0000256" key="5">
    <source>
        <dbReference type="SAM" id="MobiDB-lite"/>
    </source>
</evidence>
<dbReference type="AlphaFoldDB" id="A0A364KPC5"/>
<sequence length="686" mass="76994">MTQASQIQTSQTDVLIVGAGPAGLMLANWLSRCGVKTRIVDKRGTKIFNGQADGLQCRTLEIFDSFDFAHRAWRESNHMLEICFWNPDESGTIRRSGRIPDTIPGISRFQQVVLHQGRIERFFLDSIKEHSDITVERGVLPTSFDFDVSKAGDFDDYPITVTLQALSEKEATPQQRNQHQKSADGEQTTVSDGLFRSNLAPDDTDDLINAAKSNNGDGHHIETVKAKFMVGCDGAHSWVRRQLGFSLQGDSTDYVWGVLDIIPITDFPDIRQRCAIHSSSSGSVMIIPRENKLVRLYIQLQATEYMQSKGKVDRSWITPDIILQSAQKIMHPYKLDYSYCDWWTAYQIGQRVGDNFSLNERVFLAGDAVHTHSPKAGQGMNVSMQDTYNLGWKLAHVVKGYSDASILKTYQSERRRIAQDLIEFDHRFSRLFSGRPAKDVMDEEGVSMEEFKSAFEKGNEFASGIAVNYGASVIVAKDGDALEQGDGTDVIGNHLLRSASKPQLAKGIDIGKRMPSFKVLNQSDARPWHLQELLKSNGRWRLIVFPGNLTLPENMQRMQKLGDKLGASDSFLRSYTPSSQPIDSVIEVLTVHAGPRTSLELLDLPEAFHPYDSKEGWDYWKVFVDDQSYHEGHGRAYVNYGIDPSCGASVIIRPDQYVSWVGDMDDYDEMAKFFSGFMKIQVPGAA</sequence>
<dbReference type="OrthoDB" id="1716816at2759"/>
<name>A0A364KPC5_TALAM</name>
<proteinExistence type="inferred from homology"/>
<reference evidence="8 9" key="1">
    <citation type="journal article" date="2017" name="Biotechnol. Biofuels">
        <title>Differential beta-glucosidase expression as a function of carbon source availability in Talaromyces amestolkiae: a genomic and proteomic approach.</title>
        <authorList>
            <person name="de Eugenio L.I."/>
            <person name="Mendez-Liter J.A."/>
            <person name="Nieto-Dominguez M."/>
            <person name="Alonso L."/>
            <person name="Gil-Munoz J."/>
            <person name="Barriuso J."/>
            <person name="Prieto A."/>
            <person name="Martinez M.J."/>
        </authorList>
    </citation>
    <scope>NUCLEOTIDE SEQUENCE [LARGE SCALE GENOMIC DNA]</scope>
    <source>
        <strain evidence="8 9">CIB</strain>
    </source>
</reference>
<keyword evidence="3" id="KW-0274">FAD</keyword>
<dbReference type="InterPro" id="IPR038220">
    <property type="entry name" value="PHOX_C_sf"/>
</dbReference>
<dbReference type="PANTHER" id="PTHR43004">
    <property type="entry name" value="TRK SYSTEM POTASSIUM UPTAKE PROTEIN"/>
    <property type="match status" value="1"/>
</dbReference>
<dbReference type="Gene3D" id="3.50.50.60">
    <property type="entry name" value="FAD/NAD(P)-binding domain"/>
    <property type="match status" value="1"/>
</dbReference>
<feature type="domain" description="FAD-binding" evidence="6">
    <location>
        <begin position="11"/>
        <end position="424"/>
    </location>
</feature>
<dbReference type="CDD" id="cd02979">
    <property type="entry name" value="PHOX_C"/>
    <property type="match status" value="1"/>
</dbReference>
<evidence type="ECO:0000256" key="4">
    <source>
        <dbReference type="ARBA" id="ARBA00023002"/>
    </source>
</evidence>
<evidence type="ECO:0000259" key="6">
    <source>
        <dbReference type="Pfam" id="PF01494"/>
    </source>
</evidence>
<feature type="region of interest" description="Disordered" evidence="5">
    <location>
        <begin position="167"/>
        <end position="198"/>
    </location>
</feature>
<evidence type="ECO:0000256" key="1">
    <source>
        <dbReference type="ARBA" id="ARBA00007801"/>
    </source>
</evidence>
<evidence type="ECO:0000259" key="7">
    <source>
        <dbReference type="Pfam" id="PF07976"/>
    </source>
</evidence>
<dbReference type="SUPFAM" id="SSF52833">
    <property type="entry name" value="Thioredoxin-like"/>
    <property type="match status" value="1"/>
</dbReference>
<dbReference type="InterPro" id="IPR050641">
    <property type="entry name" value="RIFMO-like"/>
</dbReference>
<dbReference type="RefSeq" id="XP_040729929.1">
    <property type="nucleotide sequence ID" value="XM_040873459.1"/>
</dbReference>
<dbReference type="Gene3D" id="3.40.30.20">
    <property type="match status" value="1"/>
</dbReference>
<protein>
    <recommendedName>
        <fullName evidence="10">FAD-binding domain-containing protein</fullName>
    </recommendedName>
</protein>
<comment type="caution">
    <text evidence="8">The sequence shown here is derived from an EMBL/GenBank/DDBJ whole genome shotgun (WGS) entry which is preliminary data.</text>
</comment>
<feature type="domain" description="Phenol hydroxylase-like C-terminal dimerisation" evidence="7">
    <location>
        <begin position="467"/>
        <end position="679"/>
    </location>
</feature>
<dbReference type="PANTHER" id="PTHR43004:SF20">
    <property type="entry name" value="2-MONOOXYGENASE, PUTATIVE (AFU_ORTHOLOGUE AFUA_1G13660)-RELATED"/>
    <property type="match status" value="1"/>
</dbReference>
<dbReference type="GO" id="GO:0016709">
    <property type="term" value="F:oxidoreductase activity, acting on paired donors, with incorporation or reduction of molecular oxygen, NAD(P)H as one donor, and incorporation of one atom of oxygen"/>
    <property type="evidence" value="ECO:0007669"/>
    <property type="project" value="UniProtKB-ARBA"/>
</dbReference>
<dbReference type="Gene3D" id="3.30.9.10">
    <property type="entry name" value="D-Amino Acid Oxidase, subunit A, domain 2"/>
    <property type="match status" value="1"/>
</dbReference>
<dbReference type="InterPro" id="IPR036249">
    <property type="entry name" value="Thioredoxin-like_sf"/>
</dbReference>
<dbReference type="SUPFAM" id="SSF54373">
    <property type="entry name" value="FAD-linked reductases, C-terminal domain"/>
    <property type="match status" value="1"/>
</dbReference>
<dbReference type="GeneID" id="63790641"/>
<dbReference type="Pfam" id="PF07976">
    <property type="entry name" value="Phe_hydrox_dim"/>
    <property type="match status" value="1"/>
</dbReference>
<accession>A0A364KPC5</accession>
<keyword evidence="4" id="KW-0560">Oxidoreductase</keyword>
<dbReference type="Proteomes" id="UP000249363">
    <property type="component" value="Unassembled WGS sequence"/>
</dbReference>
<gene>
    <name evidence="8" type="ORF">BHQ10_001424</name>
</gene>
<organism evidence="8 9">
    <name type="scientific">Talaromyces amestolkiae</name>
    <dbReference type="NCBI Taxonomy" id="1196081"/>
    <lineage>
        <taxon>Eukaryota</taxon>
        <taxon>Fungi</taxon>
        <taxon>Dikarya</taxon>
        <taxon>Ascomycota</taxon>
        <taxon>Pezizomycotina</taxon>
        <taxon>Eurotiomycetes</taxon>
        <taxon>Eurotiomycetidae</taxon>
        <taxon>Eurotiales</taxon>
        <taxon>Trichocomaceae</taxon>
        <taxon>Talaromyces</taxon>
        <taxon>Talaromyces sect. Talaromyces</taxon>
    </lineage>
</organism>
<evidence type="ECO:0000313" key="9">
    <source>
        <dbReference type="Proteomes" id="UP000249363"/>
    </source>
</evidence>
<evidence type="ECO:0000256" key="2">
    <source>
        <dbReference type="ARBA" id="ARBA00022630"/>
    </source>
</evidence>
<dbReference type="GO" id="GO:0071949">
    <property type="term" value="F:FAD binding"/>
    <property type="evidence" value="ECO:0007669"/>
    <property type="project" value="InterPro"/>
</dbReference>
<dbReference type="PRINTS" id="PR00420">
    <property type="entry name" value="RNGMNOXGNASE"/>
</dbReference>
<dbReference type="Pfam" id="PF01494">
    <property type="entry name" value="FAD_binding_3"/>
    <property type="match status" value="1"/>
</dbReference>
<dbReference type="SUPFAM" id="SSF51905">
    <property type="entry name" value="FAD/NAD(P)-binding domain"/>
    <property type="match status" value="1"/>
</dbReference>
<dbReference type="InterPro" id="IPR002938">
    <property type="entry name" value="FAD-bd"/>
</dbReference>
<evidence type="ECO:0000313" key="8">
    <source>
        <dbReference type="EMBL" id="RAO65412.1"/>
    </source>
</evidence>
<dbReference type="InterPro" id="IPR036188">
    <property type="entry name" value="FAD/NAD-bd_sf"/>
</dbReference>
<evidence type="ECO:0000256" key="3">
    <source>
        <dbReference type="ARBA" id="ARBA00022827"/>
    </source>
</evidence>
<keyword evidence="9" id="KW-1185">Reference proteome</keyword>